<dbReference type="GO" id="GO:0005975">
    <property type="term" value="P:carbohydrate metabolic process"/>
    <property type="evidence" value="ECO:0007669"/>
    <property type="project" value="InterPro"/>
</dbReference>
<dbReference type="PANTHER" id="PTHR33886:SF8">
    <property type="entry name" value="UNSATURATED RHAMNOGALACTURONAN HYDROLASE (EUROFUNG)"/>
    <property type="match status" value="1"/>
</dbReference>
<name>A0A1G7D384_9FLAO</name>
<keyword evidence="3" id="KW-1185">Reference proteome</keyword>
<evidence type="ECO:0000313" key="3">
    <source>
        <dbReference type="Proteomes" id="UP000199109"/>
    </source>
</evidence>
<protein>
    <submittedName>
        <fullName evidence="2">Unsaturated rhamnogalacturonyl hydrolase</fullName>
    </submittedName>
</protein>
<dbReference type="EMBL" id="FNAO01000005">
    <property type="protein sequence ID" value="SDE45989.1"/>
    <property type="molecule type" value="Genomic_DNA"/>
</dbReference>
<keyword evidence="1 2" id="KW-0378">Hydrolase</keyword>
<evidence type="ECO:0000256" key="1">
    <source>
        <dbReference type="ARBA" id="ARBA00022801"/>
    </source>
</evidence>
<accession>A0A1G7D384</accession>
<dbReference type="SUPFAM" id="SSF48208">
    <property type="entry name" value="Six-hairpin glycosidases"/>
    <property type="match status" value="1"/>
</dbReference>
<evidence type="ECO:0000313" key="2">
    <source>
        <dbReference type="EMBL" id="SDE45989.1"/>
    </source>
</evidence>
<dbReference type="InterPro" id="IPR008928">
    <property type="entry name" value="6-hairpin_glycosidase_sf"/>
</dbReference>
<dbReference type="InterPro" id="IPR052043">
    <property type="entry name" value="PolySaccharide_Degr_Enz"/>
</dbReference>
<dbReference type="PANTHER" id="PTHR33886">
    <property type="entry name" value="UNSATURATED RHAMNOGALACTURONAN HYDROLASE (EUROFUNG)"/>
    <property type="match status" value="1"/>
</dbReference>
<dbReference type="InterPro" id="IPR012341">
    <property type="entry name" value="6hp_glycosidase-like_sf"/>
</dbReference>
<dbReference type="Proteomes" id="UP000199109">
    <property type="component" value="Unassembled WGS sequence"/>
</dbReference>
<dbReference type="GO" id="GO:0016787">
    <property type="term" value="F:hydrolase activity"/>
    <property type="evidence" value="ECO:0007669"/>
    <property type="project" value="UniProtKB-KW"/>
</dbReference>
<gene>
    <name evidence="2" type="ORF">SAMN05421636_105154</name>
</gene>
<dbReference type="Gene3D" id="1.50.10.10">
    <property type="match status" value="1"/>
</dbReference>
<reference evidence="2 3" key="1">
    <citation type="submission" date="2016-10" db="EMBL/GenBank/DDBJ databases">
        <authorList>
            <person name="de Groot N.N."/>
        </authorList>
    </citation>
    <scope>NUCLEOTIDE SEQUENCE [LARGE SCALE GENOMIC DNA]</scope>
    <source>
        <strain evidence="2 3">DSM 23421</strain>
    </source>
</reference>
<organism evidence="2 3">
    <name type="scientific">Pricia antarctica</name>
    <dbReference type="NCBI Taxonomy" id="641691"/>
    <lineage>
        <taxon>Bacteria</taxon>
        <taxon>Pseudomonadati</taxon>
        <taxon>Bacteroidota</taxon>
        <taxon>Flavobacteriia</taxon>
        <taxon>Flavobacteriales</taxon>
        <taxon>Flavobacteriaceae</taxon>
        <taxon>Pricia</taxon>
    </lineage>
</organism>
<dbReference type="STRING" id="641691.SAMN05421636_105154"/>
<dbReference type="AlphaFoldDB" id="A0A1G7D384"/>
<sequence length="156" mass="18547">MSRIYGRTGNEKIYDSIYDYANRKIDEDGSIQTYRSADYNLDMIKSGHVIFWLHRQHPEPRFKMAMDSLHKQLKGQPTTSQGGYWHKKRYPNQMWMDGLYMAEPFHTKYAITLWKETRRTKYCKDGQPLSYDKIPDFEDYGLGCFLLAGSEVYKMD</sequence>
<dbReference type="InterPro" id="IPR010905">
    <property type="entry name" value="Glyco_hydro_88"/>
</dbReference>
<dbReference type="Pfam" id="PF07470">
    <property type="entry name" value="Glyco_hydro_88"/>
    <property type="match status" value="1"/>
</dbReference>
<proteinExistence type="predicted"/>